<name>A0ABQ4PWK3_9PROT</name>
<dbReference type="RefSeq" id="WP_284360314.1">
    <property type="nucleotide sequence ID" value="NZ_BPFZ01000009.1"/>
</dbReference>
<dbReference type="InterPro" id="IPR011250">
    <property type="entry name" value="OMP/PagP_B-barrel"/>
</dbReference>
<feature type="chain" id="PRO_5046732238" description="Outer membrane protein beta-barrel domain-containing protein" evidence="2">
    <location>
        <begin position="22"/>
        <end position="172"/>
    </location>
</feature>
<comment type="caution">
    <text evidence="4">The sequence shown here is derived from an EMBL/GenBank/DDBJ whole genome shotgun (WGS) entry which is preliminary data.</text>
</comment>
<gene>
    <name evidence="4" type="ORF">PsB1_1575</name>
</gene>
<dbReference type="Proteomes" id="UP001161064">
    <property type="component" value="Unassembled WGS sequence"/>
</dbReference>
<sequence>MRFVTLAILATTTLASAPSFAQSNTYITAGYDHLHTKKTDTGTLNGRVGYQFSPNIGLEGEGGIGIKEDKVNGVKVRTRGTLGAFGVASIPVGDSLSIFGRAGYVHRWTEAKGDASLLKKQGYKSKDDDGSFAIGVGGQYMLDDSNGVRLDYTRYTKDKGADGITASYVRKF</sequence>
<dbReference type="InterPro" id="IPR027385">
    <property type="entry name" value="Beta-barrel_OMP"/>
</dbReference>
<protein>
    <recommendedName>
        <fullName evidence="3">Outer membrane protein beta-barrel domain-containing protein</fullName>
    </recommendedName>
</protein>
<proteinExistence type="predicted"/>
<evidence type="ECO:0000313" key="5">
    <source>
        <dbReference type="Proteomes" id="UP001161064"/>
    </source>
</evidence>
<reference evidence="4" key="2">
    <citation type="journal article" date="2023" name="ISME Commun">
        <title>Characterization of a bloom-associated alphaproteobacterial lineage, 'Candidatus Phycosocius': insights into freshwater algal-bacterial interactions.</title>
        <authorList>
            <person name="Tanabe Y."/>
            <person name="Yamaguchi H."/>
            <person name="Yoshida M."/>
            <person name="Kai A."/>
            <person name="Okazaki Y."/>
        </authorList>
    </citation>
    <scope>NUCLEOTIDE SEQUENCE</scope>
    <source>
        <strain evidence="4">BOTRYCO-1</strain>
    </source>
</reference>
<feature type="signal peptide" evidence="2">
    <location>
        <begin position="1"/>
        <end position="21"/>
    </location>
</feature>
<dbReference type="SUPFAM" id="SSF56925">
    <property type="entry name" value="OMPA-like"/>
    <property type="match status" value="1"/>
</dbReference>
<dbReference type="EMBL" id="BPFZ01000009">
    <property type="protein sequence ID" value="GIU67421.1"/>
    <property type="molecule type" value="Genomic_DNA"/>
</dbReference>
<feature type="domain" description="Outer membrane protein beta-barrel" evidence="3">
    <location>
        <begin position="7"/>
        <end position="164"/>
    </location>
</feature>
<organism evidence="4 5">
    <name type="scientific">Candidatus Phycosocius spiralis</name>
    <dbReference type="NCBI Taxonomy" id="2815099"/>
    <lineage>
        <taxon>Bacteria</taxon>
        <taxon>Pseudomonadati</taxon>
        <taxon>Pseudomonadota</taxon>
        <taxon>Alphaproteobacteria</taxon>
        <taxon>Caulobacterales</taxon>
        <taxon>Caulobacterales incertae sedis</taxon>
        <taxon>Candidatus Phycosocius</taxon>
    </lineage>
</organism>
<evidence type="ECO:0000313" key="4">
    <source>
        <dbReference type="EMBL" id="GIU67421.1"/>
    </source>
</evidence>
<evidence type="ECO:0000256" key="1">
    <source>
        <dbReference type="ARBA" id="ARBA00022729"/>
    </source>
</evidence>
<keyword evidence="1 2" id="KW-0732">Signal</keyword>
<accession>A0ABQ4PWK3</accession>
<keyword evidence="5" id="KW-1185">Reference proteome</keyword>
<evidence type="ECO:0000256" key="2">
    <source>
        <dbReference type="SAM" id="SignalP"/>
    </source>
</evidence>
<dbReference type="Pfam" id="PF13505">
    <property type="entry name" value="OMP_b-brl"/>
    <property type="match status" value="1"/>
</dbReference>
<reference evidence="4" key="1">
    <citation type="submission" date="2021-05" db="EMBL/GenBank/DDBJ databases">
        <authorList>
            <person name="Tanabe Y."/>
        </authorList>
    </citation>
    <scope>NUCLEOTIDE SEQUENCE</scope>
    <source>
        <strain evidence="4">BOTRYCO-1</strain>
    </source>
</reference>
<dbReference type="Gene3D" id="2.40.160.20">
    <property type="match status" value="1"/>
</dbReference>
<evidence type="ECO:0000259" key="3">
    <source>
        <dbReference type="Pfam" id="PF13505"/>
    </source>
</evidence>